<reference evidence="1" key="1">
    <citation type="submission" date="2022-09" db="EMBL/GenBank/DDBJ databases">
        <title>Complete genome sequence of Pseudomonas promysalinigenes strain RL-WG26, a newly isolated PGPR with the potential for plant salinity stress alleviation.</title>
        <authorList>
            <person name="Ren L."/>
            <person name="Wang G."/>
            <person name="Hu H."/>
        </authorList>
    </citation>
    <scope>NUCLEOTIDE SEQUENCE</scope>
    <source>
        <strain evidence="1">RL-WG26</strain>
    </source>
</reference>
<organism evidence="1 2">
    <name type="scientific">Pseudomonas promysalinigenes</name>
    <dbReference type="NCBI Taxonomy" id="485898"/>
    <lineage>
        <taxon>Bacteria</taxon>
        <taxon>Pseudomonadati</taxon>
        <taxon>Pseudomonadota</taxon>
        <taxon>Gammaproteobacteria</taxon>
        <taxon>Pseudomonadales</taxon>
        <taxon>Pseudomonadaceae</taxon>
        <taxon>Pseudomonas</taxon>
    </lineage>
</organism>
<proteinExistence type="predicted"/>
<dbReference type="Proteomes" id="UP001064504">
    <property type="component" value="Chromosome"/>
</dbReference>
<evidence type="ECO:0000313" key="2">
    <source>
        <dbReference type="Proteomes" id="UP001064504"/>
    </source>
</evidence>
<protein>
    <submittedName>
        <fullName evidence="1">Thermostable hemolysin</fullName>
    </submittedName>
</protein>
<accession>A0ABY6AJP6</accession>
<dbReference type="EMBL" id="CP104557">
    <property type="protein sequence ID" value="UXH38079.1"/>
    <property type="molecule type" value="Genomic_DNA"/>
</dbReference>
<dbReference type="Pfam" id="PF12261">
    <property type="entry name" value="T_hemolysin"/>
    <property type="match status" value="1"/>
</dbReference>
<gene>
    <name evidence="1" type="ORF">N5C08_13830</name>
</gene>
<dbReference type="RefSeq" id="WP_060480287.1">
    <property type="nucleotide sequence ID" value="NZ_CP077094.1"/>
</dbReference>
<evidence type="ECO:0000313" key="1">
    <source>
        <dbReference type="EMBL" id="UXH38079.1"/>
    </source>
</evidence>
<sequence>MYIVRNFYKGRPGYRCLQEAVRAHYLKHYGATPEPQPDLFVCLTGSNGGAPGYACAGISYGDSAKLFSEYYLDQSLDRRYGLDRARIAEVGAFASFRSGSGAGKYLLDNVIKTLALRNFGLVVLTATDQVRQLLTPLVDSLDDLGPADSTRVKDPGVNWGSYYHHEPRVVAARLSPPSIWMSAPSPGVALATPHFPCQASA</sequence>
<keyword evidence="2" id="KW-1185">Reference proteome</keyword>
<name>A0ABY6AJP6_9PSED</name>
<dbReference type="InterPro" id="IPR022050">
    <property type="entry name" value="T_hemolysin"/>
</dbReference>